<accession>A0A8X7NZN8</accession>
<feature type="compositionally biased region" description="Polar residues" evidence="1">
    <location>
        <begin position="21"/>
        <end position="32"/>
    </location>
</feature>
<dbReference type="AlphaFoldDB" id="A0A8X7NZN8"/>
<dbReference type="OrthoDB" id="1717591at2759"/>
<keyword evidence="3" id="KW-1185">Reference proteome</keyword>
<sequence length="139" mass="15132">MENHHSRSNPNRSSTKKPHHNNNGGFTSSVKTANTATTYDDVFGGPPRFGAPSLSPRLEDYCEIFSGFNGSSRAAVSSIPVLDLPLVDGKGAYFDVRRESFDYREVFGGFDGLDSAPSYDELFIQRDTVADGDSSDGAW</sequence>
<dbReference type="PANTHER" id="PTHR23172:SF87">
    <property type="entry name" value="CHAPERONE DNAJ-DOMAIN SUPERFAMILY PROTEIN"/>
    <property type="match status" value="1"/>
</dbReference>
<dbReference type="Proteomes" id="UP000886595">
    <property type="component" value="Unassembled WGS sequence"/>
</dbReference>
<feature type="region of interest" description="Disordered" evidence="1">
    <location>
        <begin position="1"/>
        <end position="32"/>
    </location>
</feature>
<dbReference type="GO" id="GO:0072583">
    <property type="term" value="P:clathrin-dependent endocytosis"/>
    <property type="evidence" value="ECO:0007669"/>
    <property type="project" value="TreeGrafter"/>
</dbReference>
<dbReference type="GO" id="GO:0005737">
    <property type="term" value="C:cytoplasm"/>
    <property type="evidence" value="ECO:0007669"/>
    <property type="project" value="TreeGrafter"/>
</dbReference>
<dbReference type="EMBL" id="JAAMPC010001488">
    <property type="protein sequence ID" value="KAG2240729.1"/>
    <property type="molecule type" value="Genomic_DNA"/>
</dbReference>
<evidence type="ECO:0000256" key="1">
    <source>
        <dbReference type="SAM" id="MobiDB-lite"/>
    </source>
</evidence>
<name>A0A8X7NZN8_BRACI</name>
<dbReference type="PANTHER" id="PTHR23172">
    <property type="entry name" value="AUXILIN/CYCLIN G-ASSOCIATED KINASE-RELATED"/>
    <property type="match status" value="1"/>
</dbReference>
<reference evidence="2 3" key="1">
    <citation type="submission" date="2020-02" db="EMBL/GenBank/DDBJ databases">
        <authorList>
            <person name="Ma Q."/>
            <person name="Huang Y."/>
            <person name="Song X."/>
            <person name="Pei D."/>
        </authorList>
    </citation>
    <scope>NUCLEOTIDE SEQUENCE [LARGE SCALE GENOMIC DNA]</scope>
    <source>
        <strain evidence="2">Sxm20200214</strain>
        <tissue evidence="2">Leaf</tissue>
    </source>
</reference>
<dbReference type="GO" id="GO:0030276">
    <property type="term" value="F:clathrin binding"/>
    <property type="evidence" value="ECO:0007669"/>
    <property type="project" value="TreeGrafter"/>
</dbReference>
<comment type="caution">
    <text evidence="2">The sequence shown here is derived from an EMBL/GenBank/DDBJ whole genome shotgun (WGS) entry which is preliminary data.</text>
</comment>
<gene>
    <name evidence="2" type="ORF">Bca52824_090474</name>
</gene>
<evidence type="ECO:0000313" key="2">
    <source>
        <dbReference type="EMBL" id="KAG2240729.1"/>
    </source>
</evidence>
<protein>
    <submittedName>
        <fullName evidence="2">Uncharacterized protein</fullName>
    </submittedName>
</protein>
<organism evidence="2 3">
    <name type="scientific">Brassica carinata</name>
    <name type="common">Ethiopian mustard</name>
    <name type="synonym">Abyssinian cabbage</name>
    <dbReference type="NCBI Taxonomy" id="52824"/>
    <lineage>
        <taxon>Eukaryota</taxon>
        <taxon>Viridiplantae</taxon>
        <taxon>Streptophyta</taxon>
        <taxon>Embryophyta</taxon>
        <taxon>Tracheophyta</taxon>
        <taxon>Spermatophyta</taxon>
        <taxon>Magnoliopsida</taxon>
        <taxon>eudicotyledons</taxon>
        <taxon>Gunneridae</taxon>
        <taxon>Pentapetalae</taxon>
        <taxon>rosids</taxon>
        <taxon>malvids</taxon>
        <taxon>Brassicales</taxon>
        <taxon>Brassicaceae</taxon>
        <taxon>Brassiceae</taxon>
        <taxon>Brassica</taxon>
    </lineage>
</organism>
<dbReference type="GO" id="GO:0031982">
    <property type="term" value="C:vesicle"/>
    <property type="evidence" value="ECO:0007669"/>
    <property type="project" value="TreeGrafter"/>
</dbReference>
<proteinExistence type="predicted"/>
<dbReference type="GO" id="GO:0072318">
    <property type="term" value="P:clathrin coat disassembly"/>
    <property type="evidence" value="ECO:0007669"/>
    <property type="project" value="TreeGrafter"/>
</dbReference>
<evidence type="ECO:0000313" key="3">
    <source>
        <dbReference type="Proteomes" id="UP000886595"/>
    </source>
</evidence>